<evidence type="ECO:0000256" key="9">
    <source>
        <dbReference type="ARBA" id="ARBA00023055"/>
    </source>
</evidence>
<keyword evidence="11 13" id="KW-0472">Membrane</keyword>
<dbReference type="InterPro" id="IPR045050">
    <property type="entry name" value="Synaptotagmin_plant"/>
</dbReference>
<dbReference type="PANTHER" id="PTHR10774:SF190">
    <property type="entry name" value="C2 CALCIUM_LIPID-BINDING ENDONUCLEASE_EXONUCLEASE_PHOSPHATASE-RELATED"/>
    <property type="match status" value="1"/>
</dbReference>
<dbReference type="InterPro" id="IPR039010">
    <property type="entry name" value="Synaptotagmin_SMP"/>
</dbReference>
<dbReference type="CDD" id="cd21677">
    <property type="entry name" value="SMP_SYT"/>
    <property type="match status" value="1"/>
</dbReference>
<comment type="subcellular location">
    <subcellularLocation>
        <location evidence="1">Membrane</location>
        <topology evidence="1">Single-pass membrane protein</topology>
    </subcellularLocation>
</comment>
<evidence type="ECO:0000256" key="6">
    <source>
        <dbReference type="ARBA" id="ARBA00022737"/>
    </source>
</evidence>
<reference evidence="16" key="1">
    <citation type="submission" date="2021-01" db="EMBL/GenBank/DDBJ databases">
        <authorList>
            <person name="Eckstrom K.M.E."/>
        </authorList>
    </citation>
    <scope>NUCLEOTIDE SEQUENCE</scope>
    <source>
        <strain evidence="16">UVCC 0001</strain>
    </source>
</reference>
<dbReference type="InterPro" id="IPR031468">
    <property type="entry name" value="SMP_LBD"/>
</dbReference>
<dbReference type="GO" id="GO:0008289">
    <property type="term" value="F:lipid binding"/>
    <property type="evidence" value="ECO:0007669"/>
    <property type="project" value="UniProtKB-KW"/>
</dbReference>
<dbReference type="Pfam" id="PF17047">
    <property type="entry name" value="SMP_LBD"/>
    <property type="match status" value="1"/>
</dbReference>
<feature type="region of interest" description="Disordered" evidence="12">
    <location>
        <begin position="1"/>
        <end position="63"/>
    </location>
</feature>
<feature type="compositionally biased region" description="Basic and acidic residues" evidence="12">
    <location>
        <begin position="19"/>
        <end position="32"/>
    </location>
</feature>
<evidence type="ECO:0000256" key="13">
    <source>
        <dbReference type="SAM" id="Phobius"/>
    </source>
</evidence>
<dbReference type="SMART" id="SM00239">
    <property type="entry name" value="C2"/>
    <property type="match status" value="2"/>
</dbReference>
<dbReference type="CDD" id="cd00030">
    <property type="entry name" value="C2"/>
    <property type="match status" value="2"/>
</dbReference>
<feature type="compositionally biased region" description="Low complexity" evidence="12">
    <location>
        <begin position="47"/>
        <end position="59"/>
    </location>
</feature>
<evidence type="ECO:0000256" key="2">
    <source>
        <dbReference type="ARBA" id="ARBA00006996"/>
    </source>
</evidence>
<evidence type="ECO:0000256" key="7">
    <source>
        <dbReference type="ARBA" id="ARBA00022837"/>
    </source>
</evidence>
<accession>A0AAD9MK18</accession>
<gene>
    <name evidence="16" type="ORF">QBZ16_001681</name>
</gene>
<keyword evidence="7" id="KW-0106">Calcium</keyword>
<comment type="similarity">
    <text evidence="2">Belongs to the synaptotagmin family.</text>
</comment>
<evidence type="ECO:0000256" key="8">
    <source>
        <dbReference type="ARBA" id="ARBA00022989"/>
    </source>
</evidence>
<dbReference type="PANTHER" id="PTHR10774">
    <property type="entry name" value="EXTENDED SYNAPTOTAGMIN-RELATED"/>
    <property type="match status" value="1"/>
</dbReference>
<evidence type="ECO:0000313" key="17">
    <source>
        <dbReference type="Proteomes" id="UP001255856"/>
    </source>
</evidence>
<dbReference type="Proteomes" id="UP001255856">
    <property type="component" value="Unassembled WGS sequence"/>
</dbReference>
<evidence type="ECO:0000259" key="15">
    <source>
        <dbReference type="PROSITE" id="PS51847"/>
    </source>
</evidence>
<dbReference type="EMBL" id="JASFZW010000014">
    <property type="protein sequence ID" value="KAK2075573.1"/>
    <property type="molecule type" value="Genomic_DNA"/>
</dbReference>
<dbReference type="InterPro" id="IPR035892">
    <property type="entry name" value="C2_domain_sf"/>
</dbReference>
<comment type="caution">
    <text evidence="16">The sequence shown here is derived from an EMBL/GenBank/DDBJ whole genome shotgun (WGS) entry which is preliminary data.</text>
</comment>
<proteinExistence type="inferred from homology"/>
<evidence type="ECO:0000256" key="3">
    <source>
        <dbReference type="ARBA" id="ARBA00022448"/>
    </source>
</evidence>
<sequence length="677" mass="75621">MASPDGTAKAVDGNADLANGHEEDHTKPKIDIEDPEELDDTKPIDGAETATPAATPVPAKDGAIAPQPQQERVMELQDLALKVFYAWLGLLVLSVLVLWLWSWELIRSLAFGLVLGLGASLLHRWNIKRKVRMAQVLNLVPGRRGMDILLRQVPTWLSFAPSEKVAWLNDIIAKVWPFYDYAISELIKTQVEPLMNEYKPPGLIKRIYFQKLTLGSSPVRVEGIRIDDADPAEIALEADFRWSGDANIVMGIELPLGGSFTRMAPKVSDLAVSGTARIVLRPLVDTVPGFGAALVSLRVPPIVRFHLNFGKAFGGAASAGAIRLWLDDFLRSQVAEMMLWPARIVVPILDEAVTGPLDDLYLRHKGALRVEVVEARDLPKVDALGSADAFAEVFTTAHVREKTKTKKNSLSPKWDETLWLMVQEPLTQNLYVVVKDVDLVNFRSLLQLNVLKGATDVVKNTSLLGRVLLPLHEVTSRPGEEHDMWLPLGTGDFASATGCGTGCGEIHLVLTFWPFDLLKGHRAATRGAVIVTLICCDNLIPADRPINSSDPFVEFELHKKKRKSTVQWRTLEPRWIGEHFDWFHVPQDSILELTVYDFDRWSSNEVLGSLEIDITEEVARAPKGDVTRTWELEDVPLDWMAPGQTREKSTITMRIQWIPYAEQHRGRHFVNDPGHKK</sequence>
<keyword evidence="10" id="KW-0446">Lipid-binding</keyword>
<keyword evidence="17" id="KW-1185">Reference proteome</keyword>
<dbReference type="GO" id="GO:0005783">
    <property type="term" value="C:endoplasmic reticulum"/>
    <property type="evidence" value="ECO:0007669"/>
    <property type="project" value="TreeGrafter"/>
</dbReference>
<dbReference type="InterPro" id="IPR000008">
    <property type="entry name" value="C2_dom"/>
</dbReference>
<evidence type="ECO:0000313" key="16">
    <source>
        <dbReference type="EMBL" id="KAK2075573.1"/>
    </source>
</evidence>
<dbReference type="Gene3D" id="2.60.40.150">
    <property type="entry name" value="C2 domain"/>
    <property type="match status" value="2"/>
</dbReference>
<keyword evidence="8 13" id="KW-1133">Transmembrane helix</keyword>
<dbReference type="PROSITE" id="PS51847">
    <property type="entry name" value="SMP"/>
    <property type="match status" value="1"/>
</dbReference>
<keyword evidence="3" id="KW-0813">Transport</keyword>
<evidence type="ECO:0000256" key="11">
    <source>
        <dbReference type="ARBA" id="ARBA00023136"/>
    </source>
</evidence>
<evidence type="ECO:0000259" key="14">
    <source>
        <dbReference type="PROSITE" id="PS50004"/>
    </source>
</evidence>
<evidence type="ECO:0000256" key="12">
    <source>
        <dbReference type="SAM" id="MobiDB-lite"/>
    </source>
</evidence>
<dbReference type="SUPFAM" id="SSF49562">
    <property type="entry name" value="C2 domain (Calcium/lipid-binding domain, CaLB)"/>
    <property type="match status" value="2"/>
</dbReference>
<keyword evidence="5" id="KW-0479">Metal-binding</keyword>
<evidence type="ECO:0000256" key="5">
    <source>
        <dbReference type="ARBA" id="ARBA00022723"/>
    </source>
</evidence>
<keyword evidence="4 13" id="KW-0812">Transmembrane</keyword>
<feature type="domain" description="C2" evidence="14">
    <location>
        <begin position="349"/>
        <end position="486"/>
    </location>
</feature>
<feature type="transmembrane region" description="Helical" evidence="13">
    <location>
        <begin position="79"/>
        <end position="99"/>
    </location>
</feature>
<organism evidence="16 17">
    <name type="scientific">Prototheca wickerhamii</name>
    <dbReference type="NCBI Taxonomy" id="3111"/>
    <lineage>
        <taxon>Eukaryota</taxon>
        <taxon>Viridiplantae</taxon>
        <taxon>Chlorophyta</taxon>
        <taxon>core chlorophytes</taxon>
        <taxon>Trebouxiophyceae</taxon>
        <taxon>Chlorellales</taxon>
        <taxon>Chlorellaceae</taxon>
        <taxon>Prototheca</taxon>
    </lineage>
</organism>
<dbReference type="GO" id="GO:0006869">
    <property type="term" value="P:lipid transport"/>
    <property type="evidence" value="ECO:0007669"/>
    <property type="project" value="UniProtKB-KW"/>
</dbReference>
<dbReference type="Pfam" id="PF00168">
    <property type="entry name" value="C2"/>
    <property type="match status" value="2"/>
</dbReference>
<feature type="domain" description="SMP-LTD" evidence="15">
    <location>
        <begin position="161"/>
        <end position="349"/>
    </location>
</feature>
<name>A0AAD9MK18_PROWI</name>
<dbReference type="GO" id="GO:0016020">
    <property type="term" value="C:membrane"/>
    <property type="evidence" value="ECO:0007669"/>
    <property type="project" value="UniProtKB-SubCell"/>
</dbReference>
<feature type="domain" description="C2" evidence="14">
    <location>
        <begin position="502"/>
        <end position="628"/>
    </location>
</feature>
<dbReference type="PROSITE" id="PS50004">
    <property type="entry name" value="C2"/>
    <property type="match status" value="2"/>
</dbReference>
<evidence type="ECO:0000256" key="1">
    <source>
        <dbReference type="ARBA" id="ARBA00004167"/>
    </source>
</evidence>
<protein>
    <submittedName>
        <fullName evidence="16">Uncharacterized protein</fullName>
    </submittedName>
</protein>
<keyword evidence="6" id="KW-0677">Repeat</keyword>
<evidence type="ECO:0000256" key="4">
    <source>
        <dbReference type="ARBA" id="ARBA00022692"/>
    </source>
</evidence>
<dbReference type="AlphaFoldDB" id="A0AAD9MK18"/>
<dbReference type="GO" id="GO:0046872">
    <property type="term" value="F:metal ion binding"/>
    <property type="evidence" value="ECO:0007669"/>
    <property type="project" value="UniProtKB-KW"/>
</dbReference>
<keyword evidence="9" id="KW-0445">Lipid transport</keyword>
<evidence type="ECO:0000256" key="10">
    <source>
        <dbReference type="ARBA" id="ARBA00023121"/>
    </source>
</evidence>